<evidence type="ECO:0000313" key="3">
    <source>
        <dbReference type="Proteomes" id="UP000318704"/>
    </source>
</evidence>
<organism evidence="2 3">
    <name type="scientific">Gimesia aquarii</name>
    <dbReference type="NCBI Taxonomy" id="2527964"/>
    <lineage>
        <taxon>Bacteria</taxon>
        <taxon>Pseudomonadati</taxon>
        <taxon>Planctomycetota</taxon>
        <taxon>Planctomycetia</taxon>
        <taxon>Planctomycetales</taxon>
        <taxon>Planctomycetaceae</taxon>
        <taxon>Gimesia</taxon>
    </lineage>
</organism>
<dbReference type="SUPFAM" id="SSF53474">
    <property type="entry name" value="alpha/beta-Hydrolases"/>
    <property type="match status" value="1"/>
</dbReference>
<sequence>MNILRFYGMSSFLILIISLQTVFAGEKEDPTSAANNKALWEQIAPYFEPPDEFKGNLGKYKSPLKFYDGRLVKTPADWQTRRQEILKTWHTMMGEWPPVNENPRVEYLKEEHRDNFSQYTVRFNIAPGHPNTGYLLIPDRAKQNRSTPAVLVVFYDPETGVGLKGENRDFAYQLAKRGFVTFSVGHDYSLYYPDRENAQIQPLSALAYGAANAFHVLANRKEVDPKRIGIVGHSYGGKWAMFASCLYDKFACAAWSDGGIVFDENRPSVNYWEPWYLGYAGPNFRKRGLPTKENPRTGLYKKLIKEGYDLHELHALMAPRPFMVSGGSEDQPKQWRALNHTVAVNRFLGYKNRVAMTNREKHAPNPESNEQMYQFFEYWLKQNQLSAN</sequence>
<dbReference type="GO" id="GO:0006508">
    <property type="term" value="P:proteolysis"/>
    <property type="evidence" value="ECO:0007669"/>
    <property type="project" value="InterPro"/>
</dbReference>
<dbReference type="Pfam" id="PF00326">
    <property type="entry name" value="Peptidase_S9"/>
    <property type="match status" value="1"/>
</dbReference>
<dbReference type="Proteomes" id="UP000318704">
    <property type="component" value="Chromosome"/>
</dbReference>
<dbReference type="InterPro" id="IPR025890">
    <property type="entry name" value="Abhydrolase_bac"/>
</dbReference>
<dbReference type="EMBL" id="CP037920">
    <property type="protein sequence ID" value="QDT97787.1"/>
    <property type="molecule type" value="Genomic_DNA"/>
</dbReference>
<name>A0A517VXQ5_9PLAN</name>
<evidence type="ECO:0000259" key="1">
    <source>
        <dbReference type="Pfam" id="PF00326"/>
    </source>
</evidence>
<dbReference type="AlphaFoldDB" id="A0A517VXQ5"/>
<dbReference type="GO" id="GO:0008236">
    <property type="term" value="F:serine-type peptidase activity"/>
    <property type="evidence" value="ECO:0007669"/>
    <property type="project" value="InterPro"/>
</dbReference>
<dbReference type="Gene3D" id="3.40.50.1820">
    <property type="entry name" value="alpha/beta hydrolase"/>
    <property type="match status" value="1"/>
</dbReference>
<evidence type="ECO:0000313" key="2">
    <source>
        <dbReference type="EMBL" id="QDT97787.1"/>
    </source>
</evidence>
<feature type="domain" description="Peptidase S9 prolyl oligopeptidase catalytic" evidence="1">
    <location>
        <begin position="213"/>
        <end position="382"/>
    </location>
</feature>
<proteinExistence type="predicted"/>
<dbReference type="PANTHER" id="PTHR22946">
    <property type="entry name" value="DIENELACTONE HYDROLASE DOMAIN-CONTAINING PROTEIN-RELATED"/>
    <property type="match status" value="1"/>
</dbReference>
<accession>A0A517VXQ5</accession>
<dbReference type="KEGG" id="gaw:V144x_32690"/>
<protein>
    <submittedName>
        <fullName evidence="2">Alpha/beta hydrolase family protein</fullName>
    </submittedName>
</protein>
<dbReference type="PANTHER" id="PTHR22946:SF0">
    <property type="entry name" value="DIENELACTONE HYDROLASE DOMAIN-CONTAINING PROTEIN"/>
    <property type="match status" value="1"/>
</dbReference>
<keyword evidence="2" id="KW-0378">Hydrolase</keyword>
<dbReference type="InterPro" id="IPR050261">
    <property type="entry name" value="FrsA_esterase"/>
</dbReference>
<dbReference type="Pfam" id="PF12715">
    <property type="entry name" value="Abhydrolase_7"/>
    <property type="match status" value="1"/>
</dbReference>
<gene>
    <name evidence="2" type="ORF">V144x_32690</name>
</gene>
<dbReference type="InterPro" id="IPR029058">
    <property type="entry name" value="AB_hydrolase_fold"/>
</dbReference>
<reference evidence="2 3" key="1">
    <citation type="submission" date="2019-03" db="EMBL/GenBank/DDBJ databases">
        <title>Deep-cultivation of Planctomycetes and their phenomic and genomic characterization uncovers novel biology.</title>
        <authorList>
            <person name="Wiegand S."/>
            <person name="Jogler M."/>
            <person name="Boedeker C."/>
            <person name="Pinto D."/>
            <person name="Vollmers J."/>
            <person name="Rivas-Marin E."/>
            <person name="Kohn T."/>
            <person name="Peeters S.H."/>
            <person name="Heuer A."/>
            <person name="Rast P."/>
            <person name="Oberbeckmann S."/>
            <person name="Bunk B."/>
            <person name="Jeske O."/>
            <person name="Meyerdierks A."/>
            <person name="Storesund J.E."/>
            <person name="Kallscheuer N."/>
            <person name="Luecker S."/>
            <person name="Lage O.M."/>
            <person name="Pohl T."/>
            <person name="Merkel B.J."/>
            <person name="Hornburger P."/>
            <person name="Mueller R.-W."/>
            <person name="Bruemmer F."/>
            <person name="Labrenz M."/>
            <person name="Spormann A.M."/>
            <person name="Op den Camp H."/>
            <person name="Overmann J."/>
            <person name="Amann R."/>
            <person name="Jetten M.S.M."/>
            <person name="Mascher T."/>
            <person name="Medema M.H."/>
            <person name="Devos D.P."/>
            <person name="Kaster A.-K."/>
            <person name="Ovreas L."/>
            <person name="Rohde M."/>
            <person name="Galperin M.Y."/>
            <person name="Jogler C."/>
        </authorList>
    </citation>
    <scope>NUCLEOTIDE SEQUENCE [LARGE SCALE GENOMIC DNA]</scope>
    <source>
        <strain evidence="2 3">V144</strain>
    </source>
</reference>
<dbReference type="InterPro" id="IPR001375">
    <property type="entry name" value="Peptidase_S9_cat"/>
</dbReference>